<keyword evidence="1" id="KW-1133">Transmembrane helix</keyword>
<reference evidence="2 3" key="1">
    <citation type="submission" date="2017-09" db="EMBL/GenBank/DDBJ databases">
        <authorList>
            <person name="Ehlers B."/>
            <person name="Leendertz F.H."/>
        </authorList>
    </citation>
    <scope>NUCLEOTIDE SEQUENCE [LARGE SCALE GENOMIC DNA]</scope>
    <source>
        <strain evidence="2 3">CGMCC 4.6857</strain>
    </source>
</reference>
<feature type="transmembrane region" description="Helical" evidence="1">
    <location>
        <begin position="20"/>
        <end position="37"/>
    </location>
</feature>
<gene>
    <name evidence="2" type="ORF">SAMN05421748_101807</name>
</gene>
<feature type="transmembrane region" description="Helical" evidence="1">
    <location>
        <begin position="80"/>
        <end position="97"/>
    </location>
</feature>
<dbReference type="RefSeq" id="WP_245922765.1">
    <property type="nucleotide sequence ID" value="NZ_OBDY01000001.1"/>
</dbReference>
<protein>
    <submittedName>
        <fullName evidence="2">Uncharacterized protein</fullName>
    </submittedName>
</protein>
<evidence type="ECO:0000256" key="1">
    <source>
        <dbReference type="SAM" id="Phobius"/>
    </source>
</evidence>
<keyword evidence="1" id="KW-0472">Membrane</keyword>
<evidence type="ECO:0000313" key="3">
    <source>
        <dbReference type="Proteomes" id="UP000219612"/>
    </source>
</evidence>
<dbReference type="AlphaFoldDB" id="A0A285F8J1"/>
<organism evidence="2 3">
    <name type="scientific">Paractinoplanes atraurantiacus</name>
    <dbReference type="NCBI Taxonomy" id="1036182"/>
    <lineage>
        <taxon>Bacteria</taxon>
        <taxon>Bacillati</taxon>
        <taxon>Actinomycetota</taxon>
        <taxon>Actinomycetes</taxon>
        <taxon>Micromonosporales</taxon>
        <taxon>Micromonosporaceae</taxon>
        <taxon>Paractinoplanes</taxon>
    </lineage>
</organism>
<evidence type="ECO:0000313" key="2">
    <source>
        <dbReference type="EMBL" id="SNY07608.1"/>
    </source>
</evidence>
<proteinExistence type="predicted"/>
<feature type="transmembrane region" description="Helical" evidence="1">
    <location>
        <begin position="103"/>
        <end position="123"/>
    </location>
</feature>
<keyword evidence="1" id="KW-0812">Transmembrane</keyword>
<sequence length="131" mass="13836">MTGEKSVVDNPSTLVWAVRLLYLECAALAALTVWLVVQDLTSDDVNIGVAASLTVFAAVGVAFIFFVARFLGQRRRGSRGPAIVIQLFVIATGGFLIQVNPLWLGVVLMALGVLVGLLVVLPASTRALGID</sequence>
<name>A0A285F8J1_9ACTN</name>
<accession>A0A285F8J1</accession>
<dbReference type="EMBL" id="OBDY01000001">
    <property type="protein sequence ID" value="SNY07608.1"/>
    <property type="molecule type" value="Genomic_DNA"/>
</dbReference>
<feature type="transmembrane region" description="Helical" evidence="1">
    <location>
        <begin position="49"/>
        <end position="68"/>
    </location>
</feature>
<dbReference type="Proteomes" id="UP000219612">
    <property type="component" value="Unassembled WGS sequence"/>
</dbReference>
<keyword evidence="3" id="KW-1185">Reference proteome</keyword>